<dbReference type="SUPFAM" id="SSF158682">
    <property type="entry name" value="TerB-like"/>
    <property type="match status" value="1"/>
</dbReference>
<dbReference type="Gene3D" id="1.10.3680.10">
    <property type="entry name" value="TerB-like"/>
    <property type="match status" value="1"/>
</dbReference>
<dbReference type="InterPro" id="IPR029024">
    <property type="entry name" value="TerB-like"/>
</dbReference>
<dbReference type="AlphaFoldDB" id="A0A1I0YRX4"/>
<evidence type="ECO:0000313" key="2">
    <source>
        <dbReference type="Proteomes" id="UP000199604"/>
    </source>
</evidence>
<dbReference type="EMBL" id="FOJT01000004">
    <property type="protein sequence ID" value="SFB14883.1"/>
    <property type="molecule type" value="Genomic_DNA"/>
</dbReference>
<organism evidence="1 2">
    <name type="scientific">Flavobacterium swingsii</name>
    <dbReference type="NCBI Taxonomy" id="498292"/>
    <lineage>
        <taxon>Bacteria</taxon>
        <taxon>Pseudomonadati</taxon>
        <taxon>Bacteroidota</taxon>
        <taxon>Flavobacteriia</taxon>
        <taxon>Flavobacteriales</taxon>
        <taxon>Flavobacteriaceae</taxon>
        <taxon>Flavobacterium</taxon>
    </lineage>
</organism>
<name>A0A1I0YRX4_9FLAO</name>
<protein>
    <submittedName>
        <fullName evidence="1">ENT domain-containing protein</fullName>
    </submittedName>
</protein>
<sequence length="162" mass="18963">MILKKKEYEYLCVNINYNIMSFSDLFDSEFKTRNKGHFSAIVRVAIADGDLSTEEKQFLDKLKTRLEISDAEYEEILENPLKYPINPPVLHTQRLERLYDLSRMVYADHILGPKQKEILIKFTLALGFTPGNVSYIVDKAFSLLMLNVDLDTFLYEMQHMNK</sequence>
<gene>
    <name evidence="1" type="ORF">SAMN05660845_1866</name>
</gene>
<reference evidence="2" key="1">
    <citation type="submission" date="2016-10" db="EMBL/GenBank/DDBJ databases">
        <authorList>
            <person name="Varghese N."/>
            <person name="Submissions S."/>
        </authorList>
    </citation>
    <scope>NUCLEOTIDE SEQUENCE [LARGE SCALE GENOMIC DNA]</scope>
    <source>
        <strain evidence="2">DSM 21789</strain>
    </source>
</reference>
<accession>A0A1I0YRX4</accession>
<evidence type="ECO:0000313" key="1">
    <source>
        <dbReference type="EMBL" id="SFB14883.1"/>
    </source>
</evidence>
<dbReference type="CDD" id="cd07177">
    <property type="entry name" value="terB_like"/>
    <property type="match status" value="1"/>
</dbReference>
<keyword evidence="2" id="KW-1185">Reference proteome</keyword>
<dbReference type="Proteomes" id="UP000199604">
    <property type="component" value="Unassembled WGS sequence"/>
</dbReference>
<dbReference type="STRING" id="498292.SAMN05660845_1866"/>
<proteinExistence type="predicted"/>